<dbReference type="RefSeq" id="WP_111397884.1">
    <property type="nucleotide sequence ID" value="NZ_QKYU01000008.1"/>
</dbReference>
<keyword evidence="2" id="KW-1185">Reference proteome</keyword>
<evidence type="ECO:0008006" key="3">
    <source>
        <dbReference type="Google" id="ProtNLM"/>
    </source>
</evidence>
<dbReference type="SUPFAM" id="SSF101738">
    <property type="entry name" value="SspB-like"/>
    <property type="match status" value="1"/>
</dbReference>
<dbReference type="AlphaFoldDB" id="A0A2W7J5B5"/>
<name>A0A2W7J5B5_9PROT</name>
<dbReference type="OrthoDB" id="9800412at2"/>
<dbReference type="InterPro" id="IPR007481">
    <property type="entry name" value="SspB"/>
</dbReference>
<reference evidence="1 2" key="1">
    <citation type="submission" date="2018-06" db="EMBL/GenBank/DDBJ databases">
        <title>Genomic Encyclopedia of Archaeal and Bacterial Type Strains, Phase II (KMG-II): from individual species to whole genera.</title>
        <authorList>
            <person name="Goeker M."/>
        </authorList>
    </citation>
    <scope>NUCLEOTIDE SEQUENCE [LARGE SCALE GENOMIC DNA]</scope>
    <source>
        <strain evidence="1 2">DSM 24525</strain>
    </source>
</reference>
<dbReference type="Proteomes" id="UP000249688">
    <property type="component" value="Unassembled WGS sequence"/>
</dbReference>
<evidence type="ECO:0000313" key="1">
    <source>
        <dbReference type="EMBL" id="PZW46866.1"/>
    </source>
</evidence>
<gene>
    <name evidence="1" type="ORF">C8P66_108146</name>
</gene>
<protein>
    <recommendedName>
        <fullName evidence="3">Stringent starvation protein B</fullName>
    </recommendedName>
</protein>
<sequence length="169" mass="18757">MGQDEHGTVESLLPYEQWTEEATREVMLRALDHAAAFGMPGEHHFYITFRTDMPGVAVPAHLRARYPQEMTIVLQHQFWDLKVDRAARTVSVGLSFGQVPSTLVMPFAAITAFWDPYVRIGLRFGGAEGAAAVAPMDTPPEVEAVTPEPVVPDTGPQVVQLDAFRRRQD</sequence>
<evidence type="ECO:0000313" key="2">
    <source>
        <dbReference type="Proteomes" id="UP000249688"/>
    </source>
</evidence>
<dbReference type="Gene3D" id="2.30.30.220">
    <property type="entry name" value="SspB-like"/>
    <property type="match status" value="1"/>
</dbReference>
<organism evidence="1 2">
    <name type="scientific">Humitalea rosea</name>
    <dbReference type="NCBI Taxonomy" id="990373"/>
    <lineage>
        <taxon>Bacteria</taxon>
        <taxon>Pseudomonadati</taxon>
        <taxon>Pseudomonadota</taxon>
        <taxon>Alphaproteobacteria</taxon>
        <taxon>Acetobacterales</taxon>
        <taxon>Roseomonadaceae</taxon>
        <taxon>Humitalea</taxon>
    </lineage>
</organism>
<dbReference type="Pfam" id="PF04386">
    <property type="entry name" value="SspB"/>
    <property type="match status" value="1"/>
</dbReference>
<dbReference type="InterPro" id="IPR036760">
    <property type="entry name" value="SspB-like_sf"/>
</dbReference>
<dbReference type="EMBL" id="QKYU01000008">
    <property type="protein sequence ID" value="PZW46866.1"/>
    <property type="molecule type" value="Genomic_DNA"/>
</dbReference>
<accession>A0A2W7J5B5</accession>
<comment type="caution">
    <text evidence="1">The sequence shown here is derived from an EMBL/GenBank/DDBJ whole genome shotgun (WGS) entry which is preliminary data.</text>
</comment>
<proteinExistence type="predicted"/>